<dbReference type="Proteomes" id="UP000681722">
    <property type="component" value="Unassembled WGS sequence"/>
</dbReference>
<keyword evidence="2" id="KW-0472">Membrane</keyword>
<dbReference type="Proteomes" id="UP000663829">
    <property type="component" value="Unassembled WGS sequence"/>
</dbReference>
<keyword evidence="2" id="KW-1133">Transmembrane helix</keyword>
<feature type="compositionally biased region" description="Basic residues" evidence="1">
    <location>
        <begin position="806"/>
        <end position="815"/>
    </location>
</feature>
<keyword evidence="2" id="KW-0812">Transmembrane</keyword>
<evidence type="ECO:0000313" key="4">
    <source>
        <dbReference type="EMBL" id="CAF3575043.1"/>
    </source>
</evidence>
<evidence type="ECO:0000256" key="2">
    <source>
        <dbReference type="SAM" id="Phobius"/>
    </source>
</evidence>
<keyword evidence="5" id="KW-1185">Reference proteome</keyword>
<evidence type="ECO:0000313" key="5">
    <source>
        <dbReference type="Proteomes" id="UP000663829"/>
    </source>
</evidence>
<organism evidence="3 5">
    <name type="scientific">Didymodactylos carnosus</name>
    <dbReference type="NCBI Taxonomy" id="1234261"/>
    <lineage>
        <taxon>Eukaryota</taxon>
        <taxon>Metazoa</taxon>
        <taxon>Spiralia</taxon>
        <taxon>Gnathifera</taxon>
        <taxon>Rotifera</taxon>
        <taxon>Eurotatoria</taxon>
        <taxon>Bdelloidea</taxon>
        <taxon>Philodinida</taxon>
        <taxon>Philodinidae</taxon>
        <taxon>Didymodactylos</taxon>
    </lineage>
</organism>
<feature type="compositionally biased region" description="Basic and acidic residues" evidence="1">
    <location>
        <begin position="573"/>
        <end position="589"/>
    </location>
</feature>
<feature type="compositionally biased region" description="Polar residues" evidence="1">
    <location>
        <begin position="633"/>
        <end position="646"/>
    </location>
</feature>
<dbReference type="EMBL" id="CAJOBC010000348">
    <property type="protein sequence ID" value="CAF3575043.1"/>
    <property type="molecule type" value="Genomic_DNA"/>
</dbReference>
<feature type="transmembrane region" description="Helical" evidence="2">
    <location>
        <begin position="25"/>
        <end position="49"/>
    </location>
</feature>
<gene>
    <name evidence="3" type="ORF">GPM918_LOCUS2990</name>
    <name evidence="4" type="ORF">SRO942_LOCUS2990</name>
</gene>
<proteinExistence type="predicted"/>
<reference evidence="3" key="1">
    <citation type="submission" date="2021-02" db="EMBL/GenBank/DDBJ databases">
        <authorList>
            <person name="Nowell W R."/>
        </authorList>
    </citation>
    <scope>NUCLEOTIDE SEQUENCE</scope>
</reference>
<feature type="region of interest" description="Disordered" evidence="1">
    <location>
        <begin position="524"/>
        <end position="683"/>
    </location>
</feature>
<dbReference type="OrthoDB" id="10019884at2759"/>
<feature type="transmembrane region" description="Helical" evidence="2">
    <location>
        <begin position="69"/>
        <end position="93"/>
    </location>
</feature>
<comment type="caution">
    <text evidence="3">The sequence shown here is derived from an EMBL/GenBank/DDBJ whole genome shotgun (WGS) entry which is preliminary data.</text>
</comment>
<feature type="compositionally biased region" description="Polar residues" evidence="1">
    <location>
        <begin position="696"/>
        <end position="706"/>
    </location>
</feature>
<feature type="compositionally biased region" description="Low complexity" evidence="1">
    <location>
        <begin position="707"/>
        <end position="720"/>
    </location>
</feature>
<evidence type="ECO:0000313" key="3">
    <source>
        <dbReference type="EMBL" id="CAF0790809.1"/>
    </source>
</evidence>
<dbReference type="AlphaFoldDB" id="A0A813S4M2"/>
<dbReference type="EMBL" id="CAJNOQ010000348">
    <property type="protein sequence ID" value="CAF0790809.1"/>
    <property type="molecule type" value="Genomic_DNA"/>
</dbReference>
<name>A0A813S4M2_9BILA</name>
<feature type="region of interest" description="Disordered" evidence="1">
    <location>
        <begin position="468"/>
        <end position="493"/>
    </location>
</feature>
<evidence type="ECO:0000256" key="1">
    <source>
        <dbReference type="SAM" id="MobiDB-lite"/>
    </source>
</evidence>
<feature type="compositionally biased region" description="Polar residues" evidence="1">
    <location>
        <begin position="721"/>
        <end position="757"/>
    </location>
</feature>
<feature type="transmembrane region" description="Helical" evidence="2">
    <location>
        <begin position="105"/>
        <end position="124"/>
    </location>
</feature>
<feature type="compositionally biased region" description="Basic and acidic residues" evidence="1">
    <location>
        <begin position="468"/>
        <end position="479"/>
    </location>
</feature>
<sequence>MSAFEFAAWITYIGSRHDNRWRMHVSFAFAVIVSAFLLVLIIMFIIEFLKKFTLNRKRWTVWYGQWSEWGFFVFLTALLFLLIVICCPEWAYARNATHRTFAEGGLFKQFVFSLIGVSVFGSFIFRHTHFTVNWGYILAVFAMTLFLVAGIMFILDAIHSHRQTLNPVGGAERFFFPPPLSERVQAMAPLLSSQSRLPIPPAGLPGAGIPGIGIPGIGSPRPIIPYPLPGAIPSLYPQLNGMDLPGSSPALPTYASSVAPLTKAGFASYFRRAAGLAPDVNGNDSDDQSRPGSPYVKGGYGLATPYANGNIREGGALIDMIRRHFLQQQRLNYNHERILEQYQQVRAPLPSEFRMYGSSTLPGRDYDRWLQDAGRSSRNSSRISSEGARYLGAPGQPAWLNYPANGGQIGSDYSRPGEYTRNISSVMQNRAQYPESVSSYQPIDFQNHPVFGPTPAHIKPLFGQKKLSADDNDQKDAQVSDRNNPPPGARNNLISYPAWKEKYQDVIPVNSFLYNVRAQRPNNTNTLFDESRLPAPGAVMDERRNVSPISFDSTTTDQSYDRLQQSNAANTRVKNDDRPDMPYRLDTFESIHSAPNRINSFPSAPKSTTLDSPLSPLSSSLIPPAPLSPTTLQTNPPTSTEGNFPISSVRSTESSVSSNLPSLSSPIIPPAPPLPSSTYQTPSTNAISYAQPYQTPSTTYSGTNAIPSTQPYQTPTTTYSGTNAISSTQAYQTPSTTFSGTNAVPSTQAYQTPSTTFSETNAIPSTNYQTLSSLPPAKSVSFGAQSNAVPDISSSSTDSDDEDNIKRKRRKKRSGKFSIQDGSQEIGFQRFTPKLHVGPNEYHTRDQRRKLPVTMHAEAAAGGFMINPNGDDSSSDDGKKNKPKSSQNEEPQLTRAY</sequence>
<protein>
    <submittedName>
        <fullName evidence="3">Uncharacterized protein</fullName>
    </submittedName>
</protein>
<feature type="transmembrane region" description="Helical" evidence="2">
    <location>
        <begin position="136"/>
        <end position="155"/>
    </location>
</feature>
<feature type="region of interest" description="Disordered" evidence="1">
    <location>
        <begin position="782"/>
        <end position="897"/>
    </location>
</feature>
<feature type="compositionally biased region" description="Polar residues" evidence="1">
    <location>
        <begin position="547"/>
        <end position="572"/>
    </location>
</feature>
<accession>A0A813S4M2</accession>
<feature type="compositionally biased region" description="Low complexity" evidence="1">
    <location>
        <begin position="647"/>
        <end position="666"/>
    </location>
</feature>
<feature type="region of interest" description="Disordered" evidence="1">
    <location>
        <begin position="696"/>
        <end position="757"/>
    </location>
</feature>
<feature type="compositionally biased region" description="Low complexity" evidence="1">
    <location>
        <begin position="605"/>
        <end position="632"/>
    </location>
</feature>